<evidence type="ECO:0000313" key="3">
    <source>
        <dbReference type="Proteomes" id="UP000076842"/>
    </source>
</evidence>
<name>A0A165HBG5_9BASI</name>
<dbReference type="InParanoid" id="A0A165HBG5"/>
<proteinExistence type="predicted"/>
<organism evidence="2 3">
    <name type="scientific">Calocera cornea HHB12733</name>
    <dbReference type="NCBI Taxonomy" id="1353952"/>
    <lineage>
        <taxon>Eukaryota</taxon>
        <taxon>Fungi</taxon>
        <taxon>Dikarya</taxon>
        <taxon>Basidiomycota</taxon>
        <taxon>Agaricomycotina</taxon>
        <taxon>Dacrymycetes</taxon>
        <taxon>Dacrymycetales</taxon>
        <taxon>Dacrymycetaceae</taxon>
        <taxon>Calocera</taxon>
    </lineage>
</organism>
<dbReference type="EMBL" id="KV423944">
    <property type="protein sequence ID" value="KZT59082.1"/>
    <property type="molecule type" value="Genomic_DNA"/>
</dbReference>
<reference evidence="2 3" key="1">
    <citation type="journal article" date="2016" name="Mol. Biol. Evol.">
        <title>Comparative Genomics of Early-Diverging Mushroom-Forming Fungi Provides Insights into the Origins of Lignocellulose Decay Capabilities.</title>
        <authorList>
            <person name="Nagy L.G."/>
            <person name="Riley R."/>
            <person name="Tritt A."/>
            <person name="Adam C."/>
            <person name="Daum C."/>
            <person name="Floudas D."/>
            <person name="Sun H."/>
            <person name="Yadav J.S."/>
            <person name="Pangilinan J."/>
            <person name="Larsson K.H."/>
            <person name="Matsuura K."/>
            <person name="Barry K."/>
            <person name="Labutti K."/>
            <person name="Kuo R."/>
            <person name="Ohm R.A."/>
            <person name="Bhattacharya S.S."/>
            <person name="Shirouzu T."/>
            <person name="Yoshinaga Y."/>
            <person name="Martin F.M."/>
            <person name="Grigoriev I.V."/>
            <person name="Hibbett D.S."/>
        </authorList>
    </citation>
    <scope>NUCLEOTIDE SEQUENCE [LARGE SCALE GENOMIC DNA]</scope>
    <source>
        <strain evidence="2 3">HHB12733</strain>
    </source>
</reference>
<accession>A0A165HBG5</accession>
<evidence type="ECO:0000313" key="2">
    <source>
        <dbReference type="EMBL" id="KZT59082.1"/>
    </source>
</evidence>
<dbReference type="AlphaFoldDB" id="A0A165HBG5"/>
<dbReference type="Proteomes" id="UP000076842">
    <property type="component" value="Unassembled WGS sequence"/>
</dbReference>
<protein>
    <submittedName>
        <fullName evidence="2">Uncharacterized protein</fullName>
    </submittedName>
</protein>
<gene>
    <name evidence="2" type="ORF">CALCODRAFT_214315</name>
</gene>
<keyword evidence="3" id="KW-1185">Reference proteome</keyword>
<evidence type="ECO:0000256" key="1">
    <source>
        <dbReference type="SAM" id="MobiDB-lite"/>
    </source>
</evidence>
<feature type="region of interest" description="Disordered" evidence="1">
    <location>
        <begin position="69"/>
        <end position="93"/>
    </location>
</feature>
<sequence>MLSRPLSTLFYSNSHASLFPQPQCLHHPHPFPSHVSFSLGASFSIIFVLFRSHAIPSIPTSVNFTRVLTSQREDRRKSSGKQYSIFSHMRLRP</sequence>